<keyword evidence="2 4" id="KW-0238">DNA-binding</keyword>
<dbReference type="PROSITE" id="PS50977">
    <property type="entry name" value="HTH_TETR_2"/>
    <property type="match status" value="1"/>
</dbReference>
<feature type="domain" description="HTH tetR-type" evidence="5">
    <location>
        <begin position="22"/>
        <end position="82"/>
    </location>
</feature>
<dbReference type="Gene3D" id="1.10.10.60">
    <property type="entry name" value="Homeodomain-like"/>
    <property type="match status" value="1"/>
</dbReference>
<dbReference type="PRINTS" id="PR00455">
    <property type="entry name" value="HTHTETR"/>
</dbReference>
<feature type="DNA-binding region" description="H-T-H motif" evidence="4">
    <location>
        <begin position="45"/>
        <end position="64"/>
    </location>
</feature>
<evidence type="ECO:0000256" key="4">
    <source>
        <dbReference type="PROSITE-ProRule" id="PRU00335"/>
    </source>
</evidence>
<keyword evidence="7" id="KW-1185">Reference proteome</keyword>
<organism evidence="6 7">
    <name type="scientific">Microbacterium hatanonis</name>
    <dbReference type="NCBI Taxonomy" id="404366"/>
    <lineage>
        <taxon>Bacteria</taxon>
        <taxon>Bacillati</taxon>
        <taxon>Actinomycetota</taxon>
        <taxon>Actinomycetes</taxon>
        <taxon>Micrococcales</taxon>
        <taxon>Microbacteriaceae</taxon>
        <taxon>Microbacterium</taxon>
    </lineage>
</organism>
<evidence type="ECO:0000256" key="2">
    <source>
        <dbReference type="ARBA" id="ARBA00023125"/>
    </source>
</evidence>
<dbReference type="GO" id="GO:0003677">
    <property type="term" value="F:DNA binding"/>
    <property type="evidence" value="ECO:0007669"/>
    <property type="project" value="UniProtKB-UniRule"/>
</dbReference>
<keyword evidence="1" id="KW-0805">Transcription regulation</keyword>
<dbReference type="InterPro" id="IPR009057">
    <property type="entry name" value="Homeodomain-like_sf"/>
</dbReference>
<evidence type="ECO:0000313" key="6">
    <source>
        <dbReference type="EMBL" id="TXK12197.1"/>
    </source>
</evidence>
<dbReference type="AlphaFoldDB" id="A0A5C8HZX5"/>
<gene>
    <name evidence="6" type="ORF">FVP77_01520</name>
</gene>
<evidence type="ECO:0000313" key="7">
    <source>
        <dbReference type="Proteomes" id="UP000321034"/>
    </source>
</evidence>
<dbReference type="PANTHER" id="PTHR47506:SF10">
    <property type="entry name" value="TRANSCRIPTIONAL REGULATORY PROTEIN"/>
    <property type="match status" value="1"/>
</dbReference>
<dbReference type="Proteomes" id="UP000321034">
    <property type="component" value="Unassembled WGS sequence"/>
</dbReference>
<dbReference type="InterPro" id="IPR036271">
    <property type="entry name" value="Tet_transcr_reg_TetR-rel_C_sf"/>
</dbReference>
<sequence>MDLPLPAAGRAATFGAMPRPRSFDQQALLDAAQDLFWRNGYERTSIEDIATAAGVGNGSIYGAYRSKLGLFVAVFARYCDARVAVVDEIVASHDGTFEDAVENYLAEIVRDCTGHPDRRGCLMLNSIAELGSRFPEVLAIGDHANARMEEILAARIAESAGSGEILLAADGVRPLAAHILLVSQGIIHVSRTGASLARLEDVVAATRDLASRMRAA</sequence>
<reference evidence="6 7" key="1">
    <citation type="submission" date="2019-08" db="EMBL/GenBank/DDBJ databases">
        <authorList>
            <person name="Dong K."/>
        </authorList>
    </citation>
    <scope>NUCLEOTIDE SEQUENCE [LARGE SCALE GENOMIC DNA]</scope>
    <source>
        <strain evidence="6 7">JCM14558</strain>
    </source>
</reference>
<dbReference type="SUPFAM" id="SSF48498">
    <property type="entry name" value="Tetracyclin repressor-like, C-terminal domain"/>
    <property type="match status" value="1"/>
</dbReference>
<name>A0A5C8HZX5_9MICO</name>
<dbReference type="SUPFAM" id="SSF46689">
    <property type="entry name" value="Homeodomain-like"/>
    <property type="match status" value="1"/>
</dbReference>
<dbReference type="InterPro" id="IPR001647">
    <property type="entry name" value="HTH_TetR"/>
</dbReference>
<protein>
    <submittedName>
        <fullName evidence="6">TetR/AcrR family transcriptional regulator</fullName>
    </submittedName>
</protein>
<proteinExistence type="predicted"/>
<dbReference type="EMBL" id="VRSV01000001">
    <property type="protein sequence ID" value="TXK12197.1"/>
    <property type="molecule type" value="Genomic_DNA"/>
</dbReference>
<evidence type="ECO:0000259" key="5">
    <source>
        <dbReference type="PROSITE" id="PS50977"/>
    </source>
</evidence>
<evidence type="ECO:0000256" key="3">
    <source>
        <dbReference type="ARBA" id="ARBA00023163"/>
    </source>
</evidence>
<evidence type="ECO:0000256" key="1">
    <source>
        <dbReference type="ARBA" id="ARBA00023015"/>
    </source>
</evidence>
<accession>A0A5C8HZX5</accession>
<dbReference type="PANTHER" id="PTHR47506">
    <property type="entry name" value="TRANSCRIPTIONAL REGULATORY PROTEIN"/>
    <property type="match status" value="1"/>
</dbReference>
<dbReference type="Gene3D" id="1.10.357.10">
    <property type="entry name" value="Tetracycline Repressor, domain 2"/>
    <property type="match status" value="1"/>
</dbReference>
<dbReference type="OrthoDB" id="9805134at2"/>
<comment type="caution">
    <text evidence="6">The sequence shown here is derived from an EMBL/GenBank/DDBJ whole genome shotgun (WGS) entry which is preliminary data.</text>
</comment>
<dbReference type="Pfam" id="PF00440">
    <property type="entry name" value="TetR_N"/>
    <property type="match status" value="1"/>
</dbReference>
<keyword evidence="3" id="KW-0804">Transcription</keyword>